<dbReference type="Pfam" id="PF18313">
    <property type="entry name" value="TLP1_add_C"/>
    <property type="match status" value="1"/>
</dbReference>
<name>A0A3N0CLJ9_9ACTN</name>
<dbReference type="PANTHER" id="PTHR18919:SF139">
    <property type="entry name" value="THIOLASE-LIKE PROTEIN TYPE 1 ADDITIONAL C-TERMINAL DOMAIN-CONTAINING PROTEIN"/>
    <property type="match status" value="1"/>
</dbReference>
<dbReference type="Proteomes" id="UP000267128">
    <property type="component" value="Unassembled WGS sequence"/>
</dbReference>
<accession>A0A3N0CLJ9</accession>
<gene>
    <name evidence="5" type="ORF">EFK50_07170</name>
</gene>
<comment type="caution">
    <text evidence="5">The sequence shown here is derived from an EMBL/GenBank/DDBJ whole genome shotgun (WGS) entry which is preliminary data.</text>
</comment>
<comment type="similarity">
    <text evidence="1">Belongs to the thiolase-like superfamily. Thiolase family.</text>
</comment>
<dbReference type="InterPro" id="IPR040771">
    <property type="entry name" value="TLP1_add_C"/>
</dbReference>
<dbReference type="PANTHER" id="PTHR18919">
    <property type="entry name" value="ACETYL-COA C-ACYLTRANSFERASE"/>
    <property type="match status" value="1"/>
</dbReference>
<dbReference type="InterPro" id="IPR016039">
    <property type="entry name" value="Thiolase-like"/>
</dbReference>
<keyword evidence="2 5" id="KW-0808">Transferase</keyword>
<protein>
    <submittedName>
        <fullName evidence="5">Acetyl-CoA acetyltransferase</fullName>
    </submittedName>
</protein>
<evidence type="ECO:0000256" key="3">
    <source>
        <dbReference type="ARBA" id="ARBA00023315"/>
    </source>
</evidence>
<reference evidence="5 6" key="1">
    <citation type="submission" date="2018-11" db="EMBL/GenBank/DDBJ databases">
        <authorList>
            <person name="Li F."/>
        </authorList>
    </citation>
    <scope>NUCLEOTIDE SEQUENCE [LARGE SCALE GENOMIC DNA]</scope>
    <source>
        <strain evidence="5 6">Gsoil 097</strain>
    </source>
</reference>
<evidence type="ECO:0000259" key="4">
    <source>
        <dbReference type="Pfam" id="PF18313"/>
    </source>
</evidence>
<sequence>MAAPLDPSTPVLIGVGQSTDPFGSADYAALSSVELAAAAASAALEDCGTASIAGLVDVLACVRPMELSTPLPPALGASSNFPRAVAQCLGLEPEHAVLESVGGQSPQQLVSEYADRISAGEHQAVLIAGGESLSTQAHFTGREDAPDFSDDVTGPWEDRGANWEFLLDDNLIAHGLFIASAAYALMDHARRGRLGLSVEEYRREMGRLFAPFSEVAAANPLASTRTVRTAAELAAVTADNPLIYDPYPRWTVAREKVNLGAAVVITSVEVARRCGVPEDQWVYLHGHADAVEAPLLERPDLGGGPVSVQAVRAALAMAGIGPDDLTALDLYSCFAIPVFNITDALGIEADDPRGLTVTGGLPFFGGPGNNYSLHAIAETVRRLRTADGFGLVGANGGLLSKYSVGVYSSTPTGWSGRGPVLTDQGERLAVAARADGPGVVETYTFPGTGDAGVVVGRLDATGERFVAMAPVDDPLLALLRAGDGIGARVTVTSADGVNSARTPDRS</sequence>
<organism evidence="5 6">
    <name type="scientific">Nocardioides marmoriginsengisoli</name>
    <dbReference type="NCBI Taxonomy" id="661483"/>
    <lineage>
        <taxon>Bacteria</taxon>
        <taxon>Bacillati</taxon>
        <taxon>Actinomycetota</taxon>
        <taxon>Actinomycetes</taxon>
        <taxon>Propionibacteriales</taxon>
        <taxon>Nocardioidaceae</taxon>
        <taxon>Nocardioides</taxon>
    </lineage>
</organism>
<evidence type="ECO:0000256" key="1">
    <source>
        <dbReference type="ARBA" id="ARBA00010982"/>
    </source>
</evidence>
<dbReference type="AlphaFoldDB" id="A0A3N0CLJ9"/>
<keyword evidence="6" id="KW-1185">Reference proteome</keyword>
<feature type="domain" description="Thiolase-like protein type 1 additional C-terminal" evidence="4">
    <location>
        <begin position="429"/>
        <end position="493"/>
    </location>
</feature>
<dbReference type="GO" id="GO:0016746">
    <property type="term" value="F:acyltransferase activity"/>
    <property type="evidence" value="ECO:0007669"/>
    <property type="project" value="UniProtKB-KW"/>
</dbReference>
<evidence type="ECO:0000313" key="5">
    <source>
        <dbReference type="EMBL" id="RNL64300.1"/>
    </source>
</evidence>
<proteinExistence type="inferred from homology"/>
<dbReference type="OrthoDB" id="4470569at2"/>
<dbReference type="EMBL" id="RJSE01000005">
    <property type="protein sequence ID" value="RNL64300.1"/>
    <property type="molecule type" value="Genomic_DNA"/>
</dbReference>
<evidence type="ECO:0000256" key="2">
    <source>
        <dbReference type="ARBA" id="ARBA00022679"/>
    </source>
</evidence>
<keyword evidence="3" id="KW-0012">Acyltransferase</keyword>
<dbReference type="Gene3D" id="3.40.47.10">
    <property type="match status" value="1"/>
</dbReference>
<evidence type="ECO:0000313" key="6">
    <source>
        <dbReference type="Proteomes" id="UP000267128"/>
    </source>
</evidence>
<dbReference type="Gene3D" id="2.40.50.840">
    <property type="match status" value="1"/>
</dbReference>
<dbReference type="RefSeq" id="WP_123226876.1">
    <property type="nucleotide sequence ID" value="NZ_RJSE01000005.1"/>
</dbReference>
<dbReference type="SUPFAM" id="SSF53901">
    <property type="entry name" value="Thiolase-like"/>
    <property type="match status" value="2"/>
</dbReference>